<feature type="compositionally biased region" description="Low complexity" evidence="7">
    <location>
        <begin position="511"/>
        <end position="524"/>
    </location>
</feature>
<feature type="compositionally biased region" description="Low complexity" evidence="7">
    <location>
        <begin position="358"/>
        <end position="370"/>
    </location>
</feature>
<dbReference type="PROSITE" id="PS01021">
    <property type="entry name" value="COPROGEN_OXIDASE"/>
    <property type="match status" value="1"/>
</dbReference>
<feature type="compositionally biased region" description="Polar residues" evidence="7">
    <location>
        <begin position="457"/>
        <end position="498"/>
    </location>
</feature>
<feature type="compositionally biased region" description="Basic residues" evidence="7">
    <location>
        <begin position="440"/>
        <end position="449"/>
    </location>
</feature>
<keyword evidence="5" id="KW-0560">Oxidoreductase</keyword>
<feature type="compositionally biased region" description="Polar residues" evidence="7">
    <location>
        <begin position="59"/>
        <end position="76"/>
    </location>
</feature>
<feature type="compositionally biased region" description="Polar residues" evidence="7">
    <location>
        <begin position="185"/>
        <end position="198"/>
    </location>
</feature>
<evidence type="ECO:0000256" key="6">
    <source>
        <dbReference type="ARBA" id="ARBA00023244"/>
    </source>
</evidence>
<dbReference type="EC" id="1.3.3.3" evidence="4"/>
<comment type="pathway">
    <text evidence="1">Porphyrin-containing compound metabolism; protoporphyrin-IX biosynthesis; protoporphyrinogen-IX from coproporphyrinogen-III (O2 route): step 1/1.</text>
</comment>
<feature type="compositionally biased region" description="Basic and acidic residues" evidence="7">
    <location>
        <begin position="333"/>
        <end position="344"/>
    </location>
</feature>
<evidence type="ECO:0000256" key="5">
    <source>
        <dbReference type="ARBA" id="ARBA00023002"/>
    </source>
</evidence>
<feature type="compositionally biased region" description="Pro residues" evidence="7">
    <location>
        <begin position="371"/>
        <end position="385"/>
    </location>
</feature>
<reference evidence="9" key="2">
    <citation type="submission" date="2015-01" db="EMBL/GenBank/DDBJ databases">
        <title>Evolutionary Origins and Diversification of the Mycorrhizal Mutualists.</title>
        <authorList>
            <consortium name="DOE Joint Genome Institute"/>
            <consortium name="Mycorrhizal Genomics Consortium"/>
            <person name="Kohler A."/>
            <person name="Kuo A."/>
            <person name="Nagy L.G."/>
            <person name="Floudas D."/>
            <person name="Copeland A."/>
            <person name="Barry K.W."/>
            <person name="Cichocki N."/>
            <person name="Veneault-Fourrey C."/>
            <person name="LaButti K."/>
            <person name="Lindquist E.A."/>
            <person name="Lipzen A."/>
            <person name="Lundell T."/>
            <person name="Morin E."/>
            <person name="Murat C."/>
            <person name="Riley R."/>
            <person name="Ohm R."/>
            <person name="Sun H."/>
            <person name="Tunlid A."/>
            <person name="Henrissat B."/>
            <person name="Grigoriev I.V."/>
            <person name="Hibbett D.S."/>
            <person name="Martin F."/>
        </authorList>
    </citation>
    <scope>NUCLEOTIDE SEQUENCE [LARGE SCALE GENOMIC DNA]</scope>
    <source>
        <strain evidence="9">MAFF 305830</strain>
    </source>
</reference>
<reference evidence="8 9" key="1">
    <citation type="submission" date="2014-04" db="EMBL/GenBank/DDBJ databases">
        <authorList>
            <consortium name="DOE Joint Genome Institute"/>
            <person name="Kuo A."/>
            <person name="Zuccaro A."/>
            <person name="Kohler A."/>
            <person name="Nagy L.G."/>
            <person name="Floudas D."/>
            <person name="Copeland A."/>
            <person name="Barry K.W."/>
            <person name="Cichocki N."/>
            <person name="Veneault-Fourrey C."/>
            <person name="LaButti K."/>
            <person name="Lindquist E.A."/>
            <person name="Lipzen A."/>
            <person name="Lundell T."/>
            <person name="Morin E."/>
            <person name="Murat C."/>
            <person name="Sun H."/>
            <person name="Tunlid A."/>
            <person name="Henrissat B."/>
            <person name="Grigoriev I.V."/>
            <person name="Hibbett D.S."/>
            <person name="Martin F."/>
            <person name="Nordberg H.P."/>
            <person name="Cantor M.N."/>
            <person name="Hua S.X."/>
        </authorList>
    </citation>
    <scope>NUCLEOTIDE SEQUENCE [LARGE SCALE GENOMIC DNA]</scope>
    <source>
        <strain evidence="8 9">MAFF 305830</strain>
    </source>
</reference>
<feature type="region of interest" description="Disordered" evidence="7">
    <location>
        <begin position="333"/>
        <end position="550"/>
    </location>
</feature>
<gene>
    <name evidence="8" type="ORF">M408DRAFT_24274</name>
</gene>
<keyword evidence="9" id="KW-1185">Reference proteome</keyword>
<feature type="compositionally biased region" description="Polar residues" evidence="7">
    <location>
        <begin position="1"/>
        <end position="12"/>
    </location>
</feature>
<dbReference type="SUPFAM" id="SSF102886">
    <property type="entry name" value="Coproporphyrinogen III oxidase"/>
    <property type="match status" value="1"/>
</dbReference>
<feature type="region of interest" description="Disordered" evidence="7">
    <location>
        <begin position="1"/>
        <end position="198"/>
    </location>
</feature>
<dbReference type="HOGENOM" id="CLU_285928_0_0_1"/>
<evidence type="ECO:0000256" key="7">
    <source>
        <dbReference type="SAM" id="MobiDB-lite"/>
    </source>
</evidence>
<dbReference type="PRINTS" id="PR00073">
    <property type="entry name" value="COPRGNOXDASE"/>
</dbReference>
<dbReference type="InterPro" id="IPR001260">
    <property type="entry name" value="Coprogen_oxidase_aer"/>
</dbReference>
<dbReference type="PANTHER" id="PTHR10755:SF0">
    <property type="entry name" value="OXYGEN-DEPENDENT COPROPORPHYRINOGEN-III OXIDASE, MITOCHONDRIAL"/>
    <property type="match status" value="1"/>
</dbReference>
<dbReference type="UniPathway" id="UPA00251">
    <property type="reaction ID" value="UER00322"/>
</dbReference>
<dbReference type="NCBIfam" id="NF003727">
    <property type="entry name" value="PRK05330.1"/>
    <property type="match status" value="1"/>
</dbReference>
<evidence type="ECO:0000313" key="8">
    <source>
        <dbReference type="EMBL" id="KIM27927.1"/>
    </source>
</evidence>
<proteinExistence type="inferred from homology"/>
<dbReference type="InterPro" id="IPR018375">
    <property type="entry name" value="Coprogen_oxidase_CS"/>
</dbReference>
<dbReference type="STRING" id="933852.A0A0C2XFQ6"/>
<dbReference type="Pfam" id="PF01218">
    <property type="entry name" value="Coprogen_oxidas"/>
    <property type="match status" value="1"/>
</dbReference>
<feature type="compositionally biased region" description="Basic and acidic residues" evidence="7">
    <location>
        <begin position="37"/>
        <end position="46"/>
    </location>
</feature>
<keyword evidence="6" id="KW-0627">Porphyrin biosynthesis</keyword>
<sequence length="1082" mass="116315">MKTTSAVNNGESASRHVGGSHTTISIRQSPPLSYESVRQRTNEVDRSLTSGPYDLAPSSRHQPGSLLSATLTTPSKAPSGVRSRPLPIPVQPKLAATDLRPSGHNQPISPPLTSSTSSHCPPPAVNSFRRRPLPQPGIPPSAHSASSSQSSSFLSSSSTSNSQPGSHLSSDSSLSTTSNLSHFLQSSSPQHPSHRASTMPTVPIQISRDQAVQDQHLVPPRRADTQPNSAPPSSAGFIITTAIGSRDANVNQVEAAENGKAKSMIKQDDRGARGSEISKGLPGATAIKGSAAIYPSAIANYTLTLPEVDLGARISPGSVFSTPKPELFAAKDEMRSEADKRTEENELGLSGLSKKSKVPVPSQPSQSTVPPQLPPPPSNLPPLPPSHNQRPVASAPATQPTSVGTVSLKPIVNHTSSPAASKKNRPVLAVRTWDLDSRTKTKKEQRHTSRNVPPLPSKTNGALKVTNNQTRGSSRLSSLTPKKMRQSNAASNPPSTGGQAAVRVESTQPKASTSMASTVASSTAEKQPTALGPGIPAQSHSTQPKSAGLASQLKKMKLLHRKSISTSDWNWTGVSSNLVHGTLQERSGSTPAALPSASASMTNQNQVLFGQRHPYGYQRGAAACSLTSVGASMITTSGSSMVHSAVPRSDPFYPNVANAPNYLPLSAQPGYTFPSAPHPTPVAPAESKKSIGTLWSKFKFGSTRKATTGMMGSKKTGLVELWMTDDPSLPMRARVTAFITNAQRNLINAFEEIDPNYKFLLDPWTRASGGNGVSGVLSSARAEPKFAEENPSVLEKAGINISMVHGKMPPSAIAQMKANHSSIPYDPASNASLPYFAGGISIVIHPRNPHAPTIHANYRYFELTSDPKEGEEPETIAWWFGGGSDLTPSYLYEEDAIHFHQALYNACQPSGPSTYPVFKKWCDEYFHLSHRGESRGIGGIFYDDLCNEPHHRMPNAGPGERPNEKEEIFTLMKSCVEAFLPSYLPILKRRMNMPYTEQQRRWQLLRRGRYVEFNLVHDRGTKFGLQTPGIRIESVLMSLPETARWEYRTDLGEEEGTPEAELLATLKSGGIDWLSKAKQEVC</sequence>
<comment type="similarity">
    <text evidence="2">Belongs to the aerobic coproporphyrinogen-III oxidase family.</text>
</comment>
<protein>
    <recommendedName>
        <fullName evidence="4">coproporphyrinogen oxidase</fullName>
        <ecNumber evidence="4">1.3.3.3</ecNumber>
    </recommendedName>
</protein>
<evidence type="ECO:0000256" key="3">
    <source>
        <dbReference type="ARBA" id="ARBA00011738"/>
    </source>
</evidence>
<dbReference type="Proteomes" id="UP000054097">
    <property type="component" value="Unassembled WGS sequence"/>
</dbReference>
<feature type="compositionally biased region" description="Low complexity" evidence="7">
    <location>
        <begin position="141"/>
        <end position="184"/>
    </location>
</feature>
<dbReference type="GO" id="GO:0006782">
    <property type="term" value="P:protoporphyrinogen IX biosynthetic process"/>
    <property type="evidence" value="ECO:0007669"/>
    <property type="project" value="UniProtKB-UniPathway"/>
</dbReference>
<dbReference type="Gene3D" id="3.40.1500.10">
    <property type="entry name" value="Coproporphyrinogen III oxidase, aerobic"/>
    <property type="match status" value="1"/>
</dbReference>
<dbReference type="InterPro" id="IPR036406">
    <property type="entry name" value="Coprogen_oxidase_aer_sf"/>
</dbReference>
<evidence type="ECO:0000256" key="2">
    <source>
        <dbReference type="ARBA" id="ARBA00010644"/>
    </source>
</evidence>
<name>A0A0C2XFQ6_SERVB</name>
<dbReference type="GO" id="GO:0004109">
    <property type="term" value="F:coproporphyrinogen oxidase activity"/>
    <property type="evidence" value="ECO:0007669"/>
    <property type="project" value="UniProtKB-EC"/>
</dbReference>
<dbReference type="GO" id="GO:0005737">
    <property type="term" value="C:cytoplasm"/>
    <property type="evidence" value="ECO:0007669"/>
    <property type="project" value="TreeGrafter"/>
</dbReference>
<evidence type="ECO:0000313" key="9">
    <source>
        <dbReference type="Proteomes" id="UP000054097"/>
    </source>
</evidence>
<accession>A0A0C2XFQ6</accession>
<evidence type="ECO:0000256" key="4">
    <source>
        <dbReference type="ARBA" id="ARBA00012869"/>
    </source>
</evidence>
<dbReference type="EMBL" id="KN824296">
    <property type="protein sequence ID" value="KIM27927.1"/>
    <property type="molecule type" value="Genomic_DNA"/>
</dbReference>
<feature type="compositionally biased region" description="Polar residues" evidence="7">
    <location>
        <begin position="20"/>
        <end position="31"/>
    </location>
</feature>
<feature type="compositionally biased region" description="Polar residues" evidence="7">
    <location>
        <begin position="387"/>
        <end position="405"/>
    </location>
</feature>
<dbReference type="OrthoDB" id="15318at2759"/>
<dbReference type="PANTHER" id="PTHR10755">
    <property type="entry name" value="COPROPORPHYRINOGEN III OXIDASE, MITOCHONDRIAL"/>
    <property type="match status" value="1"/>
</dbReference>
<organism evidence="8 9">
    <name type="scientific">Serendipita vermifera MAFF 305830</name>
    <dbReference type="NCBI Taxonomy" id="933852"/>
    <lineage>
        <taxon>Eukaryota</taxon>
        <taxon>Fungi</taxon>
        <taxon>Dikarya</taxon>
        <taxon>Basidiomycota</taxon>
        <taxon>Agaricomycotina</taxon>
        <taxon>Agaricomycetes</taxon>
        <taxon>Sebacinales</taxon>
        <taxon>Serendipitaceae</taxon>
        <taxon>Serendipita</taxon>
    </lineage>
</organism>
<comment type="subunit">
    <text evidence="3">Homodimer.</text>
</comment>
<evidence type="ECO:0000256" key="1">
    <source>
        <dbReference type="ARBA" id="ARBA00005168"/>
    </source>
</evidence>
<dbReference type="AlphaFoldDB" id="A0A0C2XFQ6"/>